<name>A0A811V7P0_CERCA</name>
<comment type="caution">
    <text evidence="1">The sequence shown here is derived from an EMBL/GenBank/DDBJ whole genome shotgun (WGS) entry which is preliminary data.</text>
</comment>
<evidence type="ECO:0000313" key="2">
    <source>
        <dbReference type="Proteomes" id="UP000606786"/>
    </source>
</evidence>
<gene>
    <name evidence="1" type="ORF">CCAP1982_LOCUS19556</name>
</gene>
<protein>
    <submittedName>
        <fullName evidence="1">(Mediterranean fruit fly) hypothetical protein</fullName>
    </submittedName>
</protein>
<evidence type="ECO:0000313" key="1">
    <source>
        <dbReference type="EMBL" id="CAD7011456.1"/>
    </source>
</evidence>
<dbReference type="Proteomes" id="UP000606786">
    <property type="component" value="Unassembled WGS sequence"/>
</dbReference>
<keyword evidence="2" id="KW-1185">Reference proteome</keyword>
<proteinExistence type="predicted"/>
<organism evidence="1 2">
    <name type="scientific">Ceratitis capitata</name>
    <name type="common">Mediterranean fruit fly</name>
    <name type="synonym">Tephritis capitata</name>
    <dbReference type="NCBI Taxonomy" id="7213"/>
    <lineage>
        <taxon>Eukaryota</taxon>
        <taxon>Metazoa</taxon>
        <taxon>Ecdysozoa</taxon>
        <taxon>Arthropoda</taxon>
        <taxon>Hexapoda</taxon>
        <taxon>Insecta</taxon>
        <taxon>Pterygota</taxon>
        <taxon>Neoptera</taxon>
        <taxon>Endopterygota</taxon>
        <taxon>Diptera</taxon>
        <taxon>Brachycera</taxon>
        <taxon>Muscomorpha</taxon>
        <taxon>Tephritoidea</taxon>
        <taxon>Tephritidae</taxon>
        <taxon>Ceratitis</taxon>
        <taxon>Ceratitis</taxon>
    </lineage>
</organism>
<reference evidence="1" key="1">
    <citation type="submission" date="2020-11" db="EMBL/GenBank/DDBJ databases">
        <authorList>
            <person name="Whitehead M."/>
        </authorList>
    </citation>
    <scope>NUCLEOTIDE SEQUENCE</scope>
    <source>
        <strain evidence="1">EGII</strain>
    </source>
</reference>
<dbReference type="AlphaFoldDB" id="A0A811V7P0"/>
<accession>A0A811V7P0</accession>
<sequence>MTLGVCSKNINFLAYQTPSLTLRHVQEISTPAEDMVTHTRRIATSTANAIVNIYCMEKTSSVPTLIQTLATSSENPCNQSLSDKCSAVVLLSARTAPNRSDSASTIGCSGLAKISSKMPMTCGTLLLCPQQPSAAVPCFVNHCSDIPQ</sequence>
<dbReference type="EMBL" id="CAJHJT010000056">
    <property type="protein sequence ID" value="CAD7011456.1"/>
    <property type="molecule type" value="Genomic_DNA"/>
</dbReference>